<organism evidence="1 2">
    <name type="scientific">Christiangramia antarctica</name>
    <dbReference type="NCBI Taxonomy" id="2058158"/>
    <lineage>
        <taxon>Bacteria</taxon>
        <taxon>Pseudomonadati</taxon>
        <taxon>Bacteroidota</taxon>
        <taxon>Flavobacteriia</taxon>
        <taxon>Flavobacteriales</taxon>
        <taxon>Flavobacteriaceae</taxon>
        <taxon>Christiangramia</taxon>
    </lineage>
</organism>
<name>A0ABW5X5P1_9FLAO</name>
<protein>
    <submittedName>
        <fullName evidence="1">Uncharacterized protein</fullName>
    </submittedName>
</protein>
<evidence type="ECO:0000313" key="2">
    <source>
        <dbReference type="Proteomes" id="UP001597438"/>
    </source>
</evidence>
<dbReference type="Proteomes" id="UP001597438">
    <property type="component" value="Unassembled WGS sequence"/>
</dbReference>
<sequence>MNCNPQANDIYAPEPYTVLEGMNQVQVDYYFSSKKDVKDYEISLTTRIIVLDEIFIHTAIYNIEQFQILACVKVAIKKHLKKLGASDELIARTLKSTKLDVSNHLWDELNKTSL</sequence>
<keyword evidence="2" id="KW-1185">Reference proteome</keyword>
<accession>A0ABW5X5P1</accession>
<comment type="caution">
    <text evidence="1">The sequence shown here is derived from an EMBL/GenBank/DDBJ whole genome shotgun (WGS) entry which is preliminary data.</text>
</comment>
<evidence type="ECO:0000313" key="1">
    <source>
        <dbReference type="EMBL" id="MFD2834425.1"/>
    </source>
</evidence>
<proteinExistence type="predicted"/>
<dbReference type="RefSeq" id="WP_251738949.1">
    <property type="nucleotide sequence ID" value="NZ_JBHUOJ010000032.1"/>
</dbReference>
<gene>
    <name evidence="1" type="ORF">ACFSYS_14125</name>
</gene>
<dbReference type="EMBL" id="JBHUOJ010000032">
    <property type="protein sequence ID" value="MFD2834425.1"/>
    <property type="molecule type" value="Genomic_DNA"/>
</dbReference>
<reference evidence="2" key="1">
    <citation type="journal article" date="2019" name="Int. J. Syst. Evol. Microbiol.">
        <title>The Global Catalogue of Microorganisms (GCM) 10K type strain sequencing project: providing services to taxonomists for standard genome sequencing and annotation.</title>
        <authorList>
            <consortium name="The Broad Institute Genomics Platform"/>
            <consortium name="The Broad Institute Genome Sequencing Center for Infectious Disease"/>
            <person name="Wu L."/>
            <person name="Ma J."/>
        </authorList>
    </citation>
    <scope>NUCLEOTIDE SEQUENCE [LARGE SCALE GENOMIC DNA]</scope>
    <source>
        <strain evidence="2">KCTC 52925</strain>
    </source>
</reference>